<proteinExistence type="predicted"/>
<accession>A0A0F8XHS3</accession>
<dbReference type="EMBL" id="LAZR01059014">
    <property type="protein sequence ID" value="KKK68682.1"/>
    <property type="molecule type" value="Genomic_DNA"/>
</dbReference>
<protein>
    <recommendedName>
        <fullName evidence="1">Fatty acid desaturase domain-containing protein</fullName>
    </recommendedName>
</protein>
<feature type="domain" description="Fatty acid desaturase" evidence="1">
    <location>
        <begin position="5"/>
        <end position="103"/>
    </location>
</feature>
<evidence type="ECO:0000313" key="2">
    <source>
        <dbReference type="EMBL" id="KKK68682.1"/>
    </source>
</evidence>
<organism evidence="2">
    <name type="scientific">marine sediment metagenome</name>
    <dbReference type="NCBI Taxonomy" id="412755"/>
    <lineage>
        <taxon>unclassified sequences</taxon>
        <taxon>metagenomes</taxon>
        <taxon>ecological metagenomes</taxon>
    </lineage>
</organism>
<dbReference type="Pfam" id="PF00487">
    <property type="entry name" value="FA_desaturase"/>
    <property type="match status" value="1"/>
</dbReference>
<evidence type="ECO:0000259" key="1">
    <source>
        <dbReference type="Pfam" id="PF00487"/>
    </source>
</evidence>
<reference evidence="2" key="1">
    <citation type="journal article" date="2015" name="Nature">
        <title>Complex archaea that bridge the gap between prokaryotes and eukaryotes.</title>
        <authorList>
            <person name="Spang A."/>
            <person name="Saw J.H."/>
            <person name="Jorgensen S.L."/>
            <person name="Zaremba-Niedzwiedzka K."/>
            <person name="Martijn J."/>
            <person name="Lind A.E."/>
            <person name="van Eijk R."/>
            <person name="Schleper C."/>
            <person name="Guy L."/>
            <person name="Ettema T.J."/>
        </authorList>
    </citation>
    <scope>NUCLEOTIDE SEQUENCE</scope>
</reference>
<comment type="caution">
    <text evidence="2">The sequence shown here is derived from an EMBL/GenBank/DDBJ whole genome shotgun (WGS) entry which is preliminary data.</text>
</comment>
<gene>
    <name evidence="2" type="ORF">LCGC14_2941600</name>
</gene>
<name>A0A0F8XHS3_9ZZZZ</name>
<dbReference type="InterPro" id="IPR005804">
    <property type="entry name" value="FA_desaturase_dom"/>
</dbReference>
<sequence length="134" mass="15883">MHLAPIVIAIVMRSWLPILLFSLPRLYGGVLIWTLVLAQHSGLAEDILDYRLNTRTIRLNPVVSFLYMHMEYHTEHHIYPNIPFHSLAQFRSIIDDQMPFAYKGLLKTYKELIPVLWRQRRNPNYFIKRMLPPG</sequence>
<dbReference type="AlphaFoldDB" id="A0A0F8XHS3"/>
<dbReference type="GO" id="GO:0006629">
    <property type="term" value="P:lipid metabolic process"/>
    <property type="evidence" value="ECO:0007669"/>
    <property type="project" value="InterPro"/>
</dbReference>